<sequence length="63" mass="6790">MQNQSNQSLSFGGLLRWATRPPQAYVVYFLCVVLVGGASFYLGTMKPNRHPGLAPPPASTPAK</sequence>
<comment type="caution">
    <text evidence="2">The sequence shown here is derived from an EMBL/GenBank/DDBJ whole genome shotgun (WGS) entry which is preliminary data.</text>
</comment>
<dbReference type="EMBL" id="JBHLWM010000008">
    <property type="protein sequence ID" value="MFC0243129.1"/>
    <property type="molecule type" value="Genomic_DNA"/>
</dbReference>
<evidence type="ECO:0000313" key="3">
    <source>
        <dbReference type="Proteomes" id="UP001589775"/>
    </source>
</evidence>
<dbReference type="RefSeq" id="WP_378391748.1">
    <property type="nucleotide sequence ID" value="NZ_JBHLWM010000008.1"/>
</dbReference>
<name>A0ABV6EY18_9BRAD</name>
<feature type="transmembrane region" description="Helical" evidence="1">
    <location>
        <begin position="25"/>
        <end position="43"/>
    </location>
</feature>
<evidence type="ECO:0000256" key="1">
    <source>
        <dbReference type="SAM" id="Phobius"/>
    </source>
</evidence>
<proteinExistence type="predicted"/>
<keyword evidence="1" id="KW-0812">Transmembrane</keyword>
<evidence type="ECO:0008006" key="4">
    <source>
        <dbReference type="Google" id="ProtNLM"/>
    </source>
</evidence>
<organism evidence="2 3">
    <name type="scientific">Rhodopseudomonas telluris</name>
    <dbReference type="NCBI Taxonomy" id="644215"/>
    <lineage>
        <taxon>Bacteria</taxon>
        <taxon>Pseudomonadati</taxon>
        <taxon>Pseudomonadota</taxon>
        <taxon>Alphaproteobacteria</taxon>
        <taxon>Hyphomicrobiales</taxon>
        <taxon>Nitrobacteraceae</taxon>
        <taxon>Rhodopseudomonas</taxon>
    </lineage>
</organism>
<keyword evidence="3" id="KW-1185">Reference proteome</keyword>
<keyword evidence="1" id="KW-0472">Membrane</keyword>
<gene>
    <name evidence="2" type="ORF">ACFFJ6_21755</name>
</gene>
<keyword evidence="1" id="KW-1133">Transmembrane helix</keyword>
<reference evidence="2 3" key="1">
    <citation type="submission" date="2024-09" db="EMBL/GenBank/DDBJ databases">
        <authorList>
            <person name="Sun Q."/>
            <person name="Mori K."/>
        </authorList>
    </citation>
    <scope>NUCLEOTIDE SEQUENCE [LARGE SCALE GENOMIC DNA]</scope>
    <source>
        <strain evidence="2 3">KCTC 23279</strain>
    </source>
</reference>
<accession>A0ABV6EY18</accession>
<evidence type="ECO:0000313" key="2">
    <source>
        <dbReference type="EMBL" id="MFC0243129.1"/>
    </source>
</evidence>
<dbReference type="Proteomes" id="UP001589775">
    <property type="component" value="Unassembled WGS sequence"/>
</dbReference>
<protein>
    <recommendedName>
        <fullName evidence="4">Transmembrane protein</fullName>
    </recommendedName>
</protein>